<evidence type="ECO:0000313" key="2">
    <source>
        <dbReference type="Proteomes" id="UP000001514"/>
    </source>
</evidence>
<keyword evidence="2" id="KW-1185">Reference proteome</keyword>
<dbReference type="EMBL" id="GL377687">
    <property type="protein sequence ID" value="EFJ07272.1"/>
    <property type="molecule type" value="Genomic_DNA"/>
</dbReference>
<organism evidence="2">
    <name type="scientific">Selaginella moellendorffii</name>
    <name type="common">Spikemoss</name>
    <dbReference type="NCBI Taxonomy" id="88036"/>
    <lineage>
        <taxon>Eukaryota</taxon>
        <taxon>Viridiplantae</taxon>
        <taxon>Streptophyta</taxon>
        <taxon>Embryophyta</taxon>
        <taxon>Tracheophyta</taxon>
        <taxon>Lycopodiopsida</taxon>
        <taxon>Selaginellales</taxon>
        <taxon>Selaginellaceae</taxon>
        <taxon>Selaginella</taxon>
    </lineage>
</organism>
<evidence type="ECO:0000313" key="1">
    <source>
        <dbReference type="EMBL" id="EFJ07272.1"/>
    </source>
</evidence>
<dbReference type="Gramene" id="EFJ07272">
    <property type="protein sequence ID" value="EFJ07272"/>
    <property type="gene ID" value="SELMODRAFT_429960"/>
</dbReference>
<sequence length="147" mass="16482">MPHPTWLDFGGFGKGDGSGKMASSQSGKSTLLAAISCRLKELGYLVVLTALNEAMVDAANNKLKDERDAANDFYNAEMCEQSTKNRAQIEKEDWQVNKEQVGRMLAEFARDRNFLFKLEGSQKERHGEDIEQYSKAHVWRAGSANIH</sequence>
<dbReference type="HOGENOM" id="CLU_1771271_0_0_1"/>
<proteinExistence type="predicted"/>
<protein>
    <submittedName>
        <fullName evidence="1">Uncharacterized protein</fullName>
    </submittedName>
</protein>
<dbReference type="InParanoid" id="D8T7W4"/>
<gene>
    <name evidence="1" type="ORF">SELMODRAFT_429960</name>
</gene>
<name>D8T7W4_SELML</name>
<dbReference type="AlphaFoldDB" id="D8T7W4"/>
<dbReference type="KEGG" id="smo:SELMODRAFT_429960"/>
<accession>D8T7W4</accession>
<dbReference type="Proteomes" id="UP000001514">
    <property type="component" value="Unassembled WGS sequence"/>
</dbReference>
<reference evidence="1 2" key="1">
    <citation type="journal article" date="2011" name="Science">
        <title>The Selaginella genome identifies genetic changes associated with the evolution of vascular plants.</title>
        <authorList>
            <person name="Banks J.A."/>
            <person name="Nishiyama T."/>
            <person name="Hasebe M."/>
            <person name="Bowman J.L."/>
            <person name="Gribskov M."/>
            <person name="dePamphilis C."/>
            <person name="Albert V.A."/>
            <person name="Aono N."/>
            <person name="Aoyama T."/>
            <person name="Ambrose B.A."/>
            <person name="Ashton N.W."/>
            <person name="Axtell M.J."/>
            <person name="Barker E."/>
            <person name="Barker M.S."/>
            <person name="Bennetzen J.L."/>
            <person name="Bonawitz N.D."/>
            <person name="Chapple C."/>
            <person name="Cheng C."/>
            <person name="Correa L.G."/>
            <person name="Dacre M."/>
            <person name="DeBarry J."/>
            <person name="Dreyer I."/>
            <person name="Elias M."/>
            <person name="Engstrom E.M."/>
            <person name="Estelle M."/>
            <person name="Feng L."/>
            <person name="Finet C."/>
            <person name="Floyd S.K."/>
            <person name="Frommer W.B."/>
            <person name="Fujita T."/>
            <person name="Gramzow L."/>
            <person name="Gutensohn M."/>
            <person name="Harholt J."/>
            <person name="Hattori M."/>
            <person name="Heyl A."/>
            <person name="Hirai T."/>
            <person name="Hiwatashi Y."/>
            <person name="Ishikawa M."/>
            <person name="Iwata M."/>
            <person name="Karol K.G."/>
            <person name="Koehler B."/>
            <person name="Kolukisaoglu U."/>
            <person name="Kubo M."/>
            <person name="Kurata T."/>
            <person name="Lalonde S."/>
            <person name="Li K."/>
            <person name="Li Y."/>
            <person name="Litt A."/>
            <person name="Lyons E."/>
            <person name="Manning G."/>
            <person name="Maruyama T."/>
            <person name="Michael T.P."/>
            <person name="Mikami K."/>
            <person name="Miyazaki S."/>
            <person name="Morinaga S."/>
            <person name="Murata T."/>
            <person name="Mueller-Roeber B."/>
            <person name="Nelson D.R."/>
            <person name="Obara M."/>
            <person name="Oguri Y."/>
            <person name="Olmstead R.G."/>
            <person name="Onodera N."/>
            <person name="Petersen B.L."/>
            <person name="Pils B."/>
            <person name="Prigge M."/>
            <person name="Rensing S.A."/>
            <person name="Riano-Pachon D.M."/>
            <person name="Roberts A.W."/>
            <person name="Sato Y."/>
            <person name="Scheller H.V."/>
            <person name="Schulz B."/>
            <person name="Schulz C."/>
            <person name="Shakirov E.V."/>
            <person name="Shibagaki N."/>
            <person name="Shinohara N."/>
            <person name="Shippen D.E."/>
            <person name="Soerensen I."/>
            <person name="Sotooka R."/>
            <person name="Sugimoto N."/>
            <person name="Sugita M."/>
            <person name="Sumikawa N."/>
            <person name="Tanurdzic M."/>
            <person name="Theissen G."/>
            <person name="Ulvskov P."/>
            <person name="Wakazuki S."/>
            <person name="Weng J.K."/>
            <person name="Willats W.W."/>
            <person name="Wipf D."/>
            <person name="Wolf P.G."/>
            <person name="Yang L."/>
            <person name="Zimmer A.D."/>
            <person name="Zhu Q."/>
            <person name="Mitros T."/>
            <person name="Hellsten U."/>
            <person name="Loque D."/>
            <person name="Otillar R."/>
            <person name="Salamov A."/>
            <person name="Schmutz J."/>
            <person name="Shapiro H."/>
            <person name="Lindquist E."/>
            <person name="Lucas S."/>
            <person name="Rokhsar D."/>
            <person name="Grigoriev I.V."/>
        </authorList>
    </citation>
    <scope>NUCLEOTIDE SEQUENCE [LARGE SCALE GENOMIC DNA]</scope>
</reference>